<dbReference type="SUPFAM" id="SSF49265">
    <property type="entry name" value="Fibronectin type III"/>
    <property type="match status" value="3"/>
</dbReference>
<dbReference type="CDD" id="cd00096">
    <property type="entry name" value="Ig"/>
    <property type="match status" value="1"/>
</dbReference>
<name>A0AA35T850_GEOBA</name>
<evidence type="ECO:0000256" key="2">
    <source>
        <dbReference type="SAM" id="MobiDB-lite"/>
    </source>
</evidence>
<dbReference type="InterPro" id="IPR007110">
    <property type="entry name" value="Ig-like_dom"/>
</dbReference>
<evidence type="ECO:0000256" key="1">
    <source>
        <dbReference type="ARBA" id="ARBA00022737"/>
    </source>
</evidence>
<evidence type="ECO:0000259" key="5">
    <source>
        <dbReference type="PROSITE" id="PS50853"/>
    </source>
</evidence>
<dbReference type="FunFam" id="2.60.40.10:FF:000028">
    <property type="entry name" value="Neuronal cell adhesion molecule"/>
    <property type="match status" value="1"/>
</dbReference>
<feature type="domain" description="Fibronectin type-III" evidence="5">
    <location>
        <begin position="91"/>
        <end position="200"/>
    </location>
</feature>
<accession>A0AA35T850</accession>
<feature type="domain" description="Fibronectin type-III" evidence="5">
    <location>
        <begin position="400"/>
        <end position="490"/>
    </location>
</feature>
<keyword evidence="1" id="KW-0677">Repeat</keyword>
<keyword evidence="3" id="KW-0472">Membrane</keyword>
<dbReference type="InterPro" id="IPR003961">
    <property type="entry name" value="FN3_dom"/>
</dbReference>
<feature type="compositionally biased region" description="Polar residues" evidence="2">
    <location>
        <begin position="792"/>
        <end position="804"/>
    </location>
</feature>
<evidence type="ECO:0000313" key="7">
    <source>
        <dbReference type="Proteomes" id="UP001174909"/>
    </source>
</evidence>
<reference evidence="6" key="1">
    <citation type="submission" date="2023-03" db="EMBL/GenBank/DDBJ databases">
        <authorList>
            <person name="Steffen K."/>
            <person name="Cardenas P."/>
        </authorList>
    </citation>
    <scope>NUCLEOTIDE SEQUENCE</scope>
</reference>
<feature type="compositionally biased region" description="Acidic residues" evidence="2">
    <location>
        <begin position="968"/>
        <end position="978"/>
    </location>
</feature>
<gene>
    <name evidence="6" type="ORF">GBAR_LOCUS23605</name>
</gene>
<dbReference type="PROSITE" id="PS50835">
    <property type="entry name" value="IG_LIKE"/>
    <property type="match status" value="1"/>
</dbReference>
<feature type="compositionally biased region" description="Acidic residues" evidence="2">
    <location>
        <begin position="938"/>
        <end position="948"/>
    </location>
</feature>
<dbReference type="PANTHER" id="PTHR46708">
    <property type="entry name" value="TENASCIN"/>
    <property type="match status" value="1"/>
</dbReference>
<keyword evidence="6" id="KW-0675">Receptor</keyword>
<feature type="domain" description="Ig-like" evidence="4">
    <location>
        <begin position="1"/>
        <end position="89"/>
    </location>
</feature>
<dbReference type="AlphaFoldDB" id="A0AA35T850"/>
<feature type="domain" description="Fibronectin type-III" evidence="5">
    <location>
        <begin position="202"/>
        <end position="300"/>
    </location>
</feature>
<protein>
    <submittedName>
        <fullName evidence="6">Receptor-type tyrosine-protein phosphatase F</fullName>
    </submittedName>
</protein>
<feature type="transmembrane region" description="Helical" evidence="3">
    <location>
        <begin position="603"/>
        <end position="630"/>
    </location>
</feature>
<dbReference type="PROSITE" id="PS50853">
    <property type="entry name" value="FN3"/>
    <property type="match status" value="5"/>
</dbReference>
<dbReference type="InterPro" id="IPR050991">
    <property type="entry name" value="ECM_Regulatory_Proteins"/>
</dbReference>
<feature type="compositionally biased region" description="Polar residues" evidence="2">
    <location>
        <begin position="578"/>
        <end position="587"/>
    </location>
</feature>
<dbReference type="EMBL" id="CASHTH010003272">
    <property type="protein sequence ID" value="CAI8042556.1"/>
    <property type="molecule type" value="Genomic_DNA"/>
</dbReference>
<dbReference type="CDD" id="cd00063">
    <property type="entry name" value="FN3"/>
    <property type="match status" value="5"/>
</dbReference>
<feature type="region of interest" description="Disordered" evidence="2">
    <location>
        <begin position="578"/>
        <end position="599"/>
    </location>
</feature>
<keyword evidence="7" id="KW-1185">Reference proteome</keyword>
<dbReference type="Proteomes" id="UP001174909">
    <property type="component" value="Unassembled WGS sequence"/>
</dbReference>
<dbReference type="PRINTS" id="PR00014">
    <property type="entry name" value="FNTYPEIII"/>
</dbReference>
<dbReference type="InterPro" id="IPR036179">
    <property type="entry name" value="Ig-like_dom_sf"/>
</dbReference>
<keyword evidence="3" id="KW-1133">Transmembrane helix</keyword>
<comment type="caution">
    <text evidence="6">The sequence shown here is derived from an EMBL/GenBank/DDBJ whole genome shotgun (WGS) entry which is preliminary data.</text>
</comment>
<proteinExistence type="predicted"/>
<sequence>MLAVNSDLNGPSPQFTLACISTGGPATTVTWTRDSTTVTQGTQTVLNDTVTGRYTHTLTVTGILGGNYTCTVANDMPSSASSSFYVEVASAPTNLTAVQEGPTSIAISWSPPTPLGDTAEYRIFYTGANSSGSETGSETVSATDSSFFSDASGSGDVMDSNFTETYTLAGLHNGDTYSISVVALSQYLPSDTVMLDRNVSLFPTQPTIGLTTPTETSVSITWTIDTGSVVENYRVLWERDTSVGCPGDDERSVTLSGDSTTHNITGLEEDSSYIITLRASNAAGSVDVSVAVMTLEAVPSGSPGPVNVSGVTSSSVTVQWGEVDCIQSNGNVTGYSVRVEAVGSGYRDTVNISGSNTTSVRLTGLSPSTAYTIEVAAVNGAGVGAYSNPTNQSTFVEAPTLTVLQSSVSSTTLPVKWTSGGSMVDGYVVQWTYVGECTGVSGSSVGVGGDVTNFTIEGLEEFSPYSVSVNAANSISSAVSNETSGMTNEAAPTAPVAFVSVSGVTPTSATLQWGPVPCIHRNGNIRGYMVAWTSSDDTTLTSDMIPAPNTTYTITGLKSGSTYTVVVIAVNERGRSTSLPLSVSTNTEPVPEAEPESSVSGPLVGGVAGGGAIVLVIIFVLIVILVVYLVRRRGRNYIPELRSKLSTFRKGGDDLHMREFSMPGKYTQTTVVSNDYMNVGKSAEIDESELLKIAGSSQPETLEKEVEDGRYVSVVESASREKETEGYVQMRPLAVPVRETLNKDADVDGYVSARVIGGGPQPRTPDKEEDGYISARALDGFVPSTPEKETVSTRLLDSFPTSTPGKEAGDGYVDARILEGPQPRKQDKELGGVRKSLAMDNEYVTMRSQTTSQPETKKFDSYKPARTATMPAANRNSEADGYDTVRTFATLRPSSKPAPKERKKKKSEDSGPTEDGYEVSRPLATLPRPKLPPKGKVDDDDDMSEDGYENSRPLATTPPKLPPKGKVEDDEDLPEDGYENSRPLATSPSPELPTEDEEDGYENSRPLANSPPPKLPPKKDDGDLPDDGYENSRLLPPLLQTPRNRPT</sequence>
<feature type="compositionally biased region" description="Basic and acidic residues" evidence="2">
    <location>
        <begin position="822"/>
        <end position="832"/>
    </location>
</feature>
<dbReference type="Gene3D" id="2.60.40.10">
    <property type="entry name" value="Immunoglobulins"/>
    <property type="match status" value="6"/>
</dbReference>
<dbReference type="SUPFAM" id="SSF48726">
    <property type="entry name" value="Immunoglobulin"/>
    <property type="match status" value="1"/>
</dbReference>
<feature type="domain" description="Fibronectin type-III" evidence="5">
    <location>
        <begin position="494"/>
        <end position="590"/>
    </location>
</feature>
<evidence type="ECO:0000259" key="4">
    <source>
        <dbReference type="PROSITE" id="PS50835"/>
    </source>
</evidence>
<evidence type="ECO:0000256" key="3">
    <source>
        <dbReference type="SAM" id="Phobius"/>
    </source>
</evidence>
<evidence type="ECO:0000313" key="6">
    <source>
        <dbReference type="EMBL" id="CAI8042556.1"/>
    </source>
</evidence>
<dbReference type="Pfam" id="PF00041">
    <property type="entry name" value="fn3"/>
    <property type="match status" value="5"/>
</dbReference>
<dbReference type="InterPro" id="IPR036116">
    <property type="entry name" value="FN3_sf"/>
</dbReference>
<organism evidence="6 7">
    <name type="scientific">Geodia barretti</name>
    <name type="common">Barrett's horny sponge</name>
    <dbReference type="NCBI Taxonomy" id="519541"/>
    <lineage>
        <taxon>Eukaryota</taxon>
        <taxon>Metazoa</taxon>
        <taxon>Porifera</taxon>
        <taxon>Demospongiae</taxon>
        <taxon>Heteroscleromorpha</taxon>
        <taxon>Tetractinellida</taxon>
        <taxon>Astrophorina</taxon>
        <taxon>Geodiidae</taxon>
        <taxon>Geodia</taxon>
    </lineage>
</organism>
<dbReference type="PANTHER" id="PTHR46708:SF2">
    <property type="entry name" value="FIBRONECTIN TYPE-III DOMAIN-CONTAINING PROTEIN"/>
    <property type="match status" value="1"/>
</dbReference>
<dbReference type="InterPro" id="IPR013783">
    <property type="entry name" value="Ig-like_fold"/>
</dbReference>
<feature type="domain" description="Fibronectin type-III" evidence="5">
    <location>
        <begin position="302"/>
        <end position="399"/>
    </location>
</feature>
<dbReference type="SMART" id="SM00060">
    <property type="entry name" value="FN3"/>
    <property type="match status" value="5"/>
</dbReference>
<feature type="region of interest" description="Disordered" evidence="2">
    <location>
        <begin position="783"/>
        <end position="1047"/>
    </location>
</feature>
<keyword evidence="3" id="KW-0812">Transmembrane</keyword>